<feature type="domain" description="Peptidase S41 N-terminal" evidence="3">
    <location>
        <begin position="33"/>
        <end position="95"/>
    </location>
</feature>
<dbReference type="PANTHER" id="PTHR32060">
    <property type="entry name" value="TAIL-SPECIFIC PROTEASE"/>
    <property type="match status" value="1"/>
</dbReference>
<dbReference type="SUPFAM" id="SSF52096">
    <property type="entry name" value="ClpP/crotonase"/>
    <property type="match status" value="1"/>
</dbReference>
<dbReference type="Pfam" id="PF03572">
    <property type="entry name" value="Peptidase_S41"/>
    <property type="match status" value="1"/>
</dbReference>
<reference evidence="5" key="1">
    <citation type="journal article" date="2019" name="Int. J. Syst. Evol. Microbiol.">
        <title>The Global Catalogue of Microorganisms (GCM) 10K type strain sequencing project: providing services to taxonomists for standard genome sequencing and annotation.</title>
        <authorList>
            <consortium name="The Broad Institute Genomics Platform"/>
            <consortium name="The Broad Institute Genome Sequencing Center for Infectious Disease"/>
            <person name="Wu L."/>
            <person name="Ma J."/>
        </authorList>
    </citation>
    <scope>NUCLEOTIDE SEQUENCE [LARGE SCALE GENOMIC DNA]</scope>
    <source>
        <strain evidence="5">KCTC 52127</strain>
    </source>
</reference>
<gene>
    <name evidence="4" type="ORF">ACFSRZ_09860</name>
</gene>
<proteinExistence type="predicted"/>
<keyword evidence="5" id="KW-1185">Reference proteome</keyword>
<accession>A0ABW5LS62</accession>
<dbReference type="InterPro" id="IPR005151">
    <property type="entry name" value="Tail-specific_protease"/>
</dbReference>
<dbReference type="EC" id="3.4.-.-" evidence="4"/>
<dbReference type="PROSITE" id="PS51257">
    <property type="entry name" value="PROKAR_LIPOPROTEIN"/>
    <property type="match status" value="1"/>
</dbReference>
<dbReference type="Gene3D" id="2.30.42.10">
    <property type="match status" value="1"/>
</dbReference>
<dbReference type="Proteomes" id="UP001597508">
    <property type="component" value="Unassembled WGS sequence"/>
</dbReference>
<dbReference type="CDD" id="cd07561">
    <property type="entry name" value="Peptidase_S41_CPP_like"/>
    <property type="match status" value="1"/>
</dbReference>
<evidence type="ECO:0000256" key="1">
    <source>
        <dbReference type="SAM" id="MobiDB-lite"/>
    </source>
</evidence>
<evidence type="ECO:0000259" key="2">
    <source>
        <dbReference type="Pfam" id="PF03572"/>
    </source>
</evidence>
<dbReference type="RefSeq" id="WP_379666388.1">
    <property type="nucleotide sequence ID" value="NZ_JBHULH010000004.1"/>
</dbReference>
<evidence type="ECO:0000313" key="5">
    <source>
        <dbReference type="Proteomes" id="UP001597508"/>
    </source>
</evidence>
<comment type="caution">
    <text evidence="4">The sequence shown here is derived from an EMBL/GenBank/DDBJ whole genome shotgun (WGS) entry which is preliminary data.</text>
</comment>
<sequence length="477" mass="52664">MKHPILRNSILALFISFFIVSCEKSEGIPADIEVQDFVWKGMNAYYLWQDQIPDLADTRFSSQSQLNSYLQGFPDPALLFESLRYQPGTVDRFSWIVDDYIALENSFQGINQSNGMEFGLVRNADGSENIFGYVRYVIPNSDAEAKGVVRGMLFNQINGTQLTDSNFNSLLGQTNYTIGLADYNAGNPTANGTTIDLVKGQLQENPVAIAKTIVDGANRIGYIFYNQFATSFDDELNAAIAQLQADNITDLIIDLRYNGGGSVRTATFFGGMVTGQFNGQLFSKEVWNTKVQANVNPSNFENFFTNQLDNGTVNEPINNLNLSRVYFITTGSTASASELLINSLDPYIDVFSVGTRTVGKVHGSVTLYDSDNFLRNGPGFNQNHTWAMQPLVLEIQNSVGSNAPGGIIPNIELPEDYENLGVLGERSDPLLDRTIVYIVTGARSGITSRNAHLDHKEVSNSKLSTPSQNNMYTDIRN</sequence>
<dbReference type="InterPro" id="IPR041613">
    <property type="entry name" value="Pept_S41_N"/>
</dbReference>
<dbReference type="PANTHER" id="PTHR32060:SF30">
    <property type="entry name" value="CARBOXY-TERMINAL PROCESSING PROTEASE CTPA"/>
    <property type="match status" value="1"/>
</dbReference>
<dbReference type="Gene3D" id="3.30.750.170">
    <property type="match status" value="1"/>
</dbReference>
<dbReference type="Gene3D" id="3.90.226.10">
    <property type="entry name" value="2-enoyl-CoA Hydratase, Chain A, domain 1"/>
    <property type="match status" value="1"/>
</dbReference>
<dbReference type="EMBL" id="JBHULH010000004">
    <property type="protein sequence ID" value="MFD2567678.1"/>
    <property type="molecule type" value="Genomic_DNA"/>
</dbReference>
<keyword evidence="4" id="KW-0378">Hydrolase</keyword>
<feature type="domain" description="Tail specific protease" evidence="2">
    <location>
        <begin position="219"/>
        <end position="363"/>
    </location>
</feature>
<dbReference type="InterPro" id="IPR029045">
    <property type="entry name" value="ClpP/crotonase-like_dom_sf"/>
</dbReference>
<protein>
    <submittedName>
        <fullName evidence="4">S41 family peptidase</fullName>
        <ecNumber evidence="4">3.4.-.-</ecNumber>
    </submittedName>
</protein>
<dbReference type="InterPro" id="IPR036034">
    <property type="entry name" value="PDZ_sf"/>
</dbReference>
<evidence type="ECO:0000259" key="3">
    <source>
        <dbReference type="Pfam" id="PF18294"/>
    </source>
</evidence>
<name>A0ABW5LS62_9FLAO</name>
<feature type="compositionally biased region" description="Polar residues" evidence="1">
    <location>
        <begin position="460"/>
        <end position="477"/>
    </location>
</feature>
<dbReference type="Pfam" id="PF18294">
    <property type="entry name" value="Pept_S41_N"/>
    <property type="match status" value="1"/>
</dbReference>
<evidence type="ECO:0000313" key="4">
    <source>
        <dbReference type="EMBL" id="MFD2567678.1"/>
    </source>
</evidence>
<organism evidence="4 5">
    <name type="scientific">Pseudotenacibaculum haliotis</name>
    <dbReference type="NCBI Taxonomy" id="1862138"/>
    <lineage>
        <taxon>Bacteria</taxon>
        <taxon>Pseudomonadati</taxon>
        <taxon>Bacteroidota</taxon>
        <taxon>Flavobacteriia</taxon>
        <taxon>Flavobacteriales</taxon>
        <taxon>Flavobacteriaceae</taxon>
        <taxon>Pseudotenacibaculum</taxon>
    </lineage>
</organism>
<feature type="region of interest" description="Disordered" evidence="1">
    <location>
        <begin position="457"/>
        <end position="477"/>
    </location>
</feature>
<dbReference type="GO" id="GO:0016787">
    <property type="term" value="F:hydrolase activity"/>
    <property type="evidence" value="ECO:0007669"/>
    <property type="project" value="UniProtKB-KW"/>
</dbReference>